<dbReference type="PANTHER" id="PTHR43004:SF19">
    <property type="entry name" value="BINDING MONOOXYGENASE, PUTATIVE (JCVI)-RELATED"/>
    <property type="match status" value="1"/>
</dbReference>
<dbReference type="InterPro" id="IPR050641">
    <property type="entry name" value="RIFMO-like"/>
</dbReference>
<accession>A0ABV6MZL5</accession>
<name>A0ABV6MZL5_9PSEU</name>
<dbReference type="Gene3D" id="3.30.9.10">
    <property type="entry name" value="D-Amino Acid Oxidase, subunit A, domain 2"/>
    <property type="match status" value="1"/>
</dbReference>
<keyword evidence="5" id="KW-0503">Monooxygenase</keyword>
<sequence>MSGTRKRWDDVDETDVLIAGATPAGLALALDLERRGVRCLVLETGDGRVETPEVSPIGPRSMELFRRWGVAEKIRCAEFPGRRPADIAWVTQVGGHEIHRFERFTHDTHTPEPEQICPEDWLLPVLQTAVGTHPGGAILFRHRLDGFTQDGAGVTARVSRLGEGDTTTIRADYLVSTEGPCSLVRSACGIQSTPRFEPQLLRSIVFRAPRLAEGLAARGHRPALTYFLLQSGGSRFPLQAMDNCGTFKLIAGSEVGAVDAATLVRDAIAFDTPTEVLSDEQSHVPHMVADRYRSGRVFLVGNAAHTLSAPGGFGRTIAIADAADLGWKLAAEHDGWAGAGLLDSYDAERRPVALEGLEAAGIALRTRGSDDLSSRLRDDDSDGVLARTELGLQLAESVAHWDVDAPEVHFGHGYTSSLVIGDEVKMVAPWRPSSDPGFRAAHAWLRPGVSTLDVFGDGFVLLCFAPNERLDAVVRAFARRGVPLQILKCADPAVAELYRQPYVLVRPDDHVAWRGRQLPDDPLLLADMVRGAC</sequence>
<dbReference type="PRINTS" id="PR00420">
    <property type="entry name" value="RNGMNOXGNASE"/>
</dbReference>
<evidence type="ECO:0000256" key="3">
    <source>
        <dbReference type="ARBA" id="ARBA00022827"/>
    </source>
</evidence>
<dbReference type="PANTHER" id="PTHR43004">
    <property type="entry name" value="TRK SYSTEM POTASSIUM UPTAKE PROTEIN"/>
    <property type="match status" value="1"/>
</dbReference>
<dbReference type="GO" id="GO:0004497">
    <property type="term" value="F:monooxygenase activity"/>
    <property type="evidence" value="ECO:0007669"/>
    <property type="project" value="UniProtKB-KW"/>
</dbReference>
<keyword evidence="6" id="KW-1185">Reference proteome</keyword>
<feature type="domain" description="FAD-binding" evidence="4">
    <location>
        <begin position="13"/>
        <end position="354"/>
    </location>
</feature>
<dbReference type="Proteomes" id="UP001589810">
    <property type="component" value="Unassembled WGS sequence"/>
</dbReference>
<gene>
    <name evidence="5" type="ORF">ACFFH7_29925</name>
</gene>
<dbReference type="Gene3D" id="3.50.50.60">
    <property type="entry name" value="FAD/NAD(P)-binding domain"/>
    <property type="match status" value="1"/>
</dbReference>
<dbReference type="InterPro" id="IPR036188">
    <property type="entry name" value="FAD/NAD-bd_sf"/>
</dbReference>
<evidence type="ECO:0000313" key="6">
    <source>
        <dbReference type="Proteomes" id="UP001589810"/>
    </source>
</evidence>
<dbReference type="Gene3D" id="3.40.30.120">
    <property type="match status" value="1"/>
</dbReference>
<dbReference type="InterPro" id="IPR002938">
    <property type="entry name" value="FAD-bd"/>
</dbReference>
<comment type="caution">
    <text evidence="5">The sequence shown here is derived from an EMBL/GenBank/DDBJ whole genome shotgun (WGS) entry which is preliminary data.</text>
</comment>
<reference evidence="5 6" key="1">
    <citation type="submission" date="2024-09" db="EMBL/GenBank/DDBJ databases">
        <authorList>
            <person name="Sun Q."/>
            <person name="Mori K."/>
        </authorList>
    </citation>
    <scope>NUCLEOTIDE SEQUENCE [LARGE SCALE GENOMIC DNA]</scope>
    <source>
        <strain evidence="5 6">TBRC 1432</strain>
    </source>
</reference>
<protein>
    <submittedName>
        <fullName evidence="5">FAD-dependent monooxygenase</fullName>
    </submittedName>
</protein>
<keyword evidence="5" id="KW-0560">Oxidoreductase</keyword>
<evidence type="ECO:0000259" key="4">
    <source>
        <dbReference type="Pfam" id="PF01494"/>
    </source>
</evidence>
<organism evidence="5 6">
    <name type="scientific">Kutzneria chonburiensis</name>
    <dbReference type="NCBI Taxonomy" id="1483604"/>
    <lineage>
        <taxon>Bacteria</taxon>
        <taxon>Bacillati</taxon>
        <taxon>Actinomycetota</taxon>
        <taxon>Actinomycetes</taxon>
        <taxon>Pseudonocardiales</taxon>
        <taxon>Pseudonocardiaceae</taxon>
        <taxon>Kutzneria</taxon>
    </lineage>
</organism>
<keyword evidence="3" id="KW-0274">FAD</keyword>
<evidence type="ECO:0000313" key="5">
    <source>
        <dbReference type="EMBL" id="MFC0545768.1"/>
    </source>
</evidence>
<evidence type="ECO:0000256" key="1">
    <source>
        <dbReference type="ARBA" id="ARBA00001974"/>
    </source>
</evidence>
<dbReference type="Pfam" id="PF01494">
    <property type="entry name" value="FAD_binding_3"/>
    <property type="match status" value="1"/>
</dbReference>
<dbReference type="Pfam" id="PF21274">
    <property type="entry name" value="Rng_hyd_C"/>
    <property type="match status" value="1"/>
</dbReference>
<evidence type="ECO:0000256" key="2">
    <source>
        <dbReference type="ARBA" id="ARBA00022630"/>
    </source>
</evidence>
<keyword evidence="2" id="KW-0285">Flavoprotein</keyword>
<dbReference type="EMBL" id="JBHLUD010000010">
    <property type="protein sequence ID" value="MFC0545768.1"/>
    <property type="molecule type" value="Genomic_DNA"/>
</dbReference>
<comment type="cofactor">
    <cofactor evidence="1">
        <name>FAD</name>
        <dbReference type="ChEBI" id="CHEBI:57692"/>
    </cofactor>
</comment>
<dbReference type="RefSeq" id="WP_273943700.1">
    <property type="nucleotide sequence ID" value="NZ_CP097263.1"/>
</dbReference>
<proteinExistence type="predicted"/>
<dbReference type="SUPFAM" id="SSF51905">
    <property type="entry name" value="FAD/NAD(P)-binding domain"/>
    <property type="match status" value="1"/>
</dbReference>